<keyword evidence="4 16" id="KW-0347">Helicase</keyword>
<dbReference type="PANTHER" id="PTHR47959">
    <property type="entry name" value="ATP-DEPENDENT RNA HELICASE RHLE-RELATED"/>
    <property type="match status" value="1"/>
</dbReference>
<dbReference type="GO" id="GO:0005829">
    <property type="term" value="C:cytosol"/>
    <property type="evidence" value="ECO:0007669"/>
    <property type="project" value="TreeGrafter"/>
</dbReference>
<evidence type="ECO:0000259" key="14">
    <source>
        <dbReference type="PROSITE" id="PS51192"/>
    </source>
</evidence>
<comment type="function">
    <text evidence="7">ATP-dependent RNA helicase involved in 40S ribosomal subunit biogenesis. Required for the processing and cleavage of 35S pre-rRNA at sites A0, A1, and A2, leading to mature 18S rRNA.</text>
</comment>
<dbReference type="PROSITE" id="PS51194">
    <property type="entry name" value="HELICASE_CTER"/>
    <property type="match status" value="1"/>
</dbReference>
<dbReference type="GO" id="GO:0030490">
    <property type="term" value="P:maturation of SSU-rRNA"/>
    <property type="evidence" value="ECO:0007669"/>
    <property type="project" value="InterPro"/>
</dbReference>
<evidence type="ECO:0000256" key="3">
    <source>
        <dbReference type="ARBA" id="ARBA00022801"/>
    </source>
</evidence>
<evidence type="ECO:0000313" key="17">
    <source>
        <dbReference type="Proteomes" id="UP000018144"/>
    </source>
</evidence>
<evidence type="ECO:0000256" key="7">
    <source>
        <dbReference type="ARBA" id="ARBA00024310"/>
    </source>
</evidence>
<keyword evidence="5" id="KW-0067">ATP-binding</keyword>
<evidence type="ECO:0000256" key="4">
    <source>
        <dbReference type="ARBA" id="ARBA00022806"/>
    </source>
</evidence>
<feature type="region of interest" description="Disordered" evidence="13">
    <location>
        <begin position="84"/>
        <end position="130"/>
    </location>
</feature>
<dbReference type="SMART" id="SM00487">
    <property type="entry name" value="DEXDc"/>
    <property type="match status" value="1"/>
</dbReference>
<gene>
    <name evidence="16" type="ORF">PCON_04221</name>
</gene>
<dbReference type="CDD" id="cd18787">
    <property type="entry name" value="SF2_C_DEAD"/>
    <property type="match status" value="1"/>
</dbReference>
<evidence type="ECO:0000259" key="15">
    <source>
        <dbReference type="PROSITE" id="PS51194"/>
    </source>
</evidence>
<dbReference type="CDD" id="cd17957">
    <property type="entry name" value="DEADc_DDX52"/>
    <property type="match status" value="1"/>
</dbReference>
<feature type="domain" description="Helicase C-terminal" evidence="15">
    <location>
        <begin position="476"/>
        <end position="623"/>
    </location>
</feature>
<reference evidence="16 17" key="1">
    <citation type="journal article" date="2013" name="PLoS Genet.">
        <title>The genome and development-dependent transcriptomes of Pyronema confluens: a window into fungal evolution.</title>
        <authorList>
            <person name="Traeger S."/>
            <person name="Altegoer F."/>
            <person name="Freitag M."/>
            <person name="Gabaldon T."/>
            <person name="Kempken F."/>
            <person name="Kumar A."/>
            <person name="Marcet-Houben M."/>
            <person name="Poggeler S."/>
            <person name="Stajich J.E."/>
            <person name="Nowrousian M."/>
        </authorList>
    </citation>
    <scope>NUCLEOTIDE SEQUENCE [LARGE SCALE GENOMIC DNA]</scope>
    <source>
        <strain evidence="17">CBS 100304</strain>
        <tissue evidence="16">Vegetative mycelium</tissue>
    </source>
</reference>
<evidence type="ECO:0000256" key="9">
    <source>
        <dbReference type="ARBA" id="ARBA00024367"/>
    </source>
</evidence>
<feature type="compositionally biased region" description="Basic residues" evidence="13">
    <location>
        <begin position="171"/>
        <end position="181"/>
    </location>
</feature>
<dbReference type="OMA" id="FRAGEIW"/>
<feature type="compositionally biased region" description="Low complexity" evidence="13">
    <location>
        <begin position="53"/>
        <end position="64"/>
    </location>
</feature>
<name>U4LST8_PYROM</name>
<dbReference type="PANTHER" id="PTHR47959:SF15">
    <property type="entry name" value="RNA HELICASE"/>
    <property type="match status" value="1"/>
</dbReference>
<dbReference type="GO" id="GO:0016787">
    <property type="term" value="F:hydrolase activity"/>
    <property type="evidence" value="ECO:0007669"/>
    <property type="project" value="UniProtKB-KW"/>
</dbReference>
<comment type="similarity">
    <text evidence="8">Belongs to the DEAD box helicase family. DDX52/ROK1 subfamily.</text>
</comment>
<evidence type="ECO:0000256" key="8">
    <source>
        <dbReference type="ARBA" id="ARBA00024355"/>
    </source>
</evidence>
<dbReference type="InterPro" id="IPR027417">
    <property type="entry name" value="P-loop_NTPase"/>
</dbReference>
<accession>U4LST8</accession>
<feature type="compositionally biased region" description="Acidic residues" evidence="13">
    <location>
        <begin position="696"/>
        <end position="706"/>
    </location>
</feature>
<dbReference type="AlphaFoldDB" id="U4LST8"/>
<dbReference type="InterPro" id="IPR011545">
    <property type="entry name" value="DEAD/DEAH_box_helicase_dom"/>
</dbReference>
<dbReference type="GO" id="GO:0003723">
    <property type="term" value="F:RNA binding"/>
    <property type="evidence" value="ECO:0007669"/>
    <property type="project" value="UniProtKB-KW"/>
</dbReference>
<dbReference type="Proteomes" id="UP000018144">
    <property type="component" value="Unassembled WGS sequence"/>
</dbReference>
<dbReference type="EMBL" id="HF936612">
    <property type="protein sequence ID" value="CCX34714.1"/>
    <property type="molecule type" value="Genomic_DNA"/>
</dbReference>
<dbReference type="GO" id="GO:0003724">
    <property type="term" value="F:RNA helicase activity"/>
    <property type="evidence" value="ECO:0007669"/>
    <property type="project" value="UniProtKB-EC"/>
</dbReference>
<dbReference type="InterPro" id="IPR050079">
    <property type="entry name" value="DEAD_box_RNA_helicase"/>
</dbReference>
<protein>
    <recommendedName>
        <fullName evidence="10">ATP-dependent RNA helicase ROK1</fullName>
        <ecNumber evidence="1">3.6.4.13</ecNumber>
    </recommendedName>
    <alternativeName>
        <fullName evidence="11">ATP-dependent RNA helicase rok1</fullName>
    </alternativeName>
</protein>
<proteinExistence type="inferred from homology"/>
<keyword evidence="3" id="KW-0378">Hydrolase</keyword>
<keyword evidence="6" id="KW-0694">RNA-binding</keyword>
<organism evidence="16 17">
    <name type="scientific">Pyronema omphalodes (strain CBS 100304)</name>
    <name type="common">Pyronema confluens</name>
    <dbReference type="NCBI Taxonomy" id="1076935"/>
    <lineage>
        <taxon>Eukaryota</taxon>
        <taxon>Fungi</taxon>
        <taxon>Dikarya</taxon>
        <taxon>Ascomycota</taxon>
        <taxon>Pezizomycotina</taxon>
        <taxon>Pezizomycetes</taxon>
        <taxon>Pezizales</taxon>
        <taxon>Pyronemataceae</taxon>
        <taxon>Pyronema</taxon>
    </lineage>
</organism>
<dbReference type="Pfam" id="PF00271">
    <property type="entry name" value="Helicase_C"/>
    <property type="match status" value="1"/>
</dbReference>
<dbReference type="InterPro" id="IPR001650">
    <property type="entry name" value="Helicase_C-like"/>
</dbReference>
<feature type="compositionally biased region" description="Basic and acidic residues" evidence="13">
    <location>
        <begin position="657"/>
        <end position="680"/>
    </location>
</feature>
<evidence type="ECO:0000313" key="16">
    <source>
        <dbReference type="EMBL" id="CCX34714.1"/>
    </source>
</evidence>
<evidence type="ECO:0000256" key="1">
    <source>
        <dbReference type="ARBA" id="ARBA00012552"/>
    </source>
</evidence>
<dbReference type="InterPro" id="IPR044764">
    <property type="entry name" value="DDX52/Rok1_DEADc"/>
</dbReference>
<evidence type="ECO:0000256" key="11">
    <source>
        <dbReference type="ARBA" id="ARBA00024419"/>
    </source>
</evidence>
<feature type="region of interest" description="Disordered" evidence="13">
    <location>
        <begin position="647"/>
        <end position="706"/>
    </location>
</feature>
<dbReference type="Gene3D" id="3.40.50.300">
    <property type="entry name" value="P-loop containing nucleotide triphosphate hydrolases"/>
    <property type="match status" value="2"/>
</dbReference>
<feature type="domain" description="Helicase ATP-binding" evidence="14">
    <location>
        <begin position="257"/>
        <end position="446"/>
    </location>
</feature>
<keyword evidence="17" id="KW-1185">Reference proteome</keyword>
<dbReference type="GO" id="GO:0005524">
    <property type="term" value="F:ATP binding"/>
    <property type="evidence" value="ECO:0007669"/>
    <property type="project" value="UniProtKB-KW"/>
</dbReference>
<feature type="compositionally biased region" description="Acidic residues" evidence="13">
    <location>
        <begin position="104"/>
        <end position="119"/>
    </location>
</feature>
<dbReference type="EC" id="3.6.4.13" evidence="1"/>
<dbReference type="Pfam" id="PF00270">
    <property type="entry name" value="DEAD"/>
    <property type="match status" value="1"/>
</dbReference>
<dbReference type="SMART" id="SM00490">
    <property type="entry name" value="HELICc"/>
    <property type="match status" value="1"/>
</dbReference>
<evidence type="ECO:0000256" key="2">
    <source>
        <dbReference type="ARBA" id="ARBA00022741"/>
    </source>
</evidence>
<comment type="catalytic activity">
    <reaction evidence="12">
        <text>ATP + H2O = ADP + phosphate + H(+)</text>
        <dbReference type="Rhea" id="RHEA:13065"/>
        <dbReference type="ChEBI" id="CHEBI:15377"/>
        <dbReference type="ChEBI" id="CHEBI:15378"/>
        <dbReference type="ChEBI" id="CHEBI:30616"/>
        <dbReference type="ChEBI" id="CHEBI:43474"/>
        <dbReference type="ChEBI" id="CHEBI:456216"/>
        <dbReference type="EC" id="3.6.4.13"/>
    </reaction>
</comment>
<comment type="subunit">
    <text evidence="9">Interacts with the U3 snoRNA and is associated with the 90S and 40S pre-ribosomes.</text>
</comment>
<evidence type="ECO:0000256" key="13">
    <source>
        <dbReference type="SAM" id="MobiDB-lite"/>
    </source>
</evidence>
<evidence type="ECO:0000256" key="6">
    <source>
        <dbReference type="ARBA" id="ARBA00022884"/>
    </source>
</evidence>
<feature type="region of interest" description="Disordered" evidence="13">
    <location>
        <begin position="155"/>
        <end position="201"/>
    </location>
</feature>
<dbReference type="eggNOG" id="KOG0344">
    <property type="taxonomic scope" value="Eukaryota"/>
</dbReference>
<dbReference type="InterPro" id="IPR014001">
    <property type="entry name" value="Helicase_ATP-bd"/>
</dbReference>
<sequence length="706" mass="77066">MTDVFRLLTRSATFTKTSQKPAAPALSTLPVAPTAPAQPTLTKSAKKRKRKAAAAASTTESITTTASTSTLIAVPKELDFFGQGQKKATEAAGAPAKRRRHNDDDSEGSDDEGASSDEEGGTKDELTVTLPTLEEIKSTLRLHKLKFTIMSTPTPAEPVEAAEPEPEEKKKKSKKEKKEKKYKNENKTEEAPKKKAKRPELLIPPVTDFSQLRSSGHGYALSKRVFSNILAQGYSSPTEVQMGSLPILMKDNLSIEGIPAGSPIDLLTCAPTGSGKTLAYVVPLLNRLLREQKDRNNDAQKGVKAIILAPTKELVSQITNEIKKLVVGTSIKVSQFKKGARPVSFTDVLPEDFKDPAIKSDILVSTPMVLQNALESAGESCLTNLTAFILDEADVLLDELFREQTVAIWTALKSRSTTLRTSLWSATMPSSVEALVTTHLPDSNIIRLVVGIKDSSLPTITQDLTYCATETGKLHALRQLFTTGLRPPLIIFLQSIDRAQALYREVQYDLATPGRIAVLHAKLDDTTREQTMTRFRLGEVWILITTDLLARGMDFRGVRMVVNYDIPTSVASYIHRIGRTGRAGKDGKAVTYYTKEDIGYVKGIANVIKASGGDVQKWLLDALPNTTKEEKKKLKMHGVEVRRGVSAAARISTKSGAQRDKEWRRKMAVESSKRRKREAEEGSGSDSDDGGVAAGGEDEGDFAGFD</sequence>
<dbReference type="PROSITE" id="PS51192">
    <property type="entry name" value="HELICASE_ATP_BIND_1"/>
    <property type="match status" value="1"/>
</dbReference>
<dbReference type="STRING" id="1076935.U4LST8"/>
<feature type="compositionally biased region" description="Basic and acidic residues" evidence="13">
    <location>
        <begin position="182"/>
        <end position="193"/>
    </location>
</feature>
<evidence type="ECO:0000256" key="10">
    <source>
        <dbReference type="ARBA" id="ARBA00024410"/>
    </source>
</evidence>
<dbReference type="SUPFAM" id="SSF52540">
    <property type="entry name" value="P-loop containing nucleoside triphosphate hydrolases"/>
    <property type="match status" value="1"/>
</dbReference>
<dbReference type="OrthoDB" id="360161at2759"/>
<evidence type="ECO:0000256" key="5">
    <source>
        <dbReference type="ARBA" id="ARBA00022840"/>
    </source>
</evidence>
<evidence type="ECO:0000256" key="12">
    <source>
        <dbReference type="ARBA" id="ARBA00047984"/>
    </source>
</evidence>
<keyword evidence="2" id="KW-0547">Nucleotide-binding</keyword>
<feature type="region of interest" description="Disordered" evidence="13">
    <location>
        <begin position="13"/>
        <end position="64"/>
    </location>
</feature>